<dbReference type="PANTHER" id="PTHR46796">
    <property type="entry name" value="HTH-TYPE TRANSCRIPTIONAL ACTIVATOR RHAS-RELATED"/>
    <property type="match status" value="1"/>
</dbReference>
<dbReference type="InterPro" id="IPR046532">
    <property type="entry name" value="DUF6597"/>
</dbReference>
<gene>
    <name evidence="5" type="ORF">XYCOK13_41720</name>
</gene>
<comment type="caution">
    <text evidence="5">The sequence shown here is derived from an EMBL/GenBank/DDBJ whole genome shotgun (WGS) entry which is preliminary data.</text>
</comment>
<name>A0A8J4H904_9BACL</name>
<dbReference type="PROSITE" id="PS01124">
    <property type="entry name" value="HTH_ARAC_FAMILY_2"/>
    <property type="match status" value="1"/>
</dbReference>
<dbReference type="Pfam" id="PF12833">
    <property type="entry name" value="HTH_18"/>
    <property type="match status" value="1"/>
</dbReference>
<evidence type="ECO:0000256" key="1">
    <source>
        <dbReference type="ARBA" id="ARBA00023015"/>
    </source>
</evidence>
<evidence type="ECO:0000256" key="2">
    <source>
        <dbReference type="ARBA" id="ARBA00023125"/>
    </source>
</evidence>
<feature type="domain" description="HTH araC/xylS-type" evidence="4">
    <location>
        <begin position="159"/>
        <end position="261"/>
    </location>
</feature>
<dbReference type="Proteomes" id="UP000677918">
    <property type="component" value="Unassembled WGS sequence"/>
</dbReference>
<dbReference type="SUPFAM" id="SSF46689">
    <property type="entry name" value="Homeodomain-like"/>
    <property type="match status" value="1"/>
</dbReference>
<evidence type="ECO:0000259" key="4">
    <source>
        <dbReference type="PROSITE" id="PS01124"/>
    </source>
</evidence>
<dbReference type="GO" id="GO:0003700">
    <property type="term" value="F:DNA-binding transcription factor activity"/>
    <property type="evidence" value="ECO:0007669"/>
    <property type="project" value="InterPro"/>
</dbReference>
<proteinExistence type="predicted"/>
<accession>A0A8J4H904</accession>
<keyword evidence="3" id="KW-0804">Transcription</keyword>
<keyword evidence="2" id="KW-0238">DNA-binding</keyword>
<dbReference type="GO" id="GO:0043565">
    <property type="term" value="F:sequence-specific DNA binding"/>
    <property type="evidence" value="ECO:0007669"/>
    <property type="project" value="InterPro"/>
</dbReference>
<dbReference type="InterPro" id="IPR050204">
    <property type="entry name" value="AraC_XylS_family_regulators"/>
</dbReference>
<keyword evidence="6" id="KW-1185">Reference proteome</keyword>
<dbReference type="SMART" id="SM00342">
    <property type="entry name" value="HTH_ARAC"/>
    <property type="match status" value="1"/>
</dbReference>
<dbReference type="RefSeq" id="WP_213414143.1">
    <property type="nucleotide sequence ID" value="NZ_BOVK01000081.1"/>
</dbReference>
<dbReference type="InterPro" id="IPR018060">
    <property type="entry name" value="HTH_AraC"/>
</dbReference>
<sequence length="284" mass="32785">MIYHAYAPRHPALQPYIQQLWHISQAKGDALEVTPRMLPDGCYHMVVNLGAPHRYIDRNGRAHAPKRTHMNARHTDYVTVQRSGEVEIMGVVFQPYGLYPFVRLPMKEVAGAVRDMEDLLGPRVREMEERLYAASTVRHKLLELEACLLSFLSPEHEVKREVVAASQMLRQRHGLMTVRGLLHEFHLSERTLERYFQHDLGMSPKQFANIQRMQYVLQVLKSSPQDKLVHAAMDGEFYDQAHFIHTFKKMVGMTPQAYLRTQDLLSDLYNPDAGQAGKIEWNGL</sequence>
<dbReference type="InterPro" id="IPR009057">
    <property type="entry name" value="Homeodomain-like_sf"/>
</dbReference>
<dbReference type="Gene3D" id="1.10.10.60">
    <property type="entry name" value="Homeodomain-like"/>
    <property type="match status" value="1"/>
</dbReference>
<dbReference type="AlphaFoldDB" id="A0A8J4H904"/>
<dbReference type="PANTHER" id="PTHR46796:SF13">
    <property type="entry name" value="HTH-TYPE TRANSCRIPTIONAL ACTIVATOR RHAS"/>
    <property type="match status" value="1"/>
</dbReference>
<keyword evidence="1" id="KW-0805">Transcription regulation</keyword>
<reference evidence="5" key="1">
    <citation type="submission" date="2021-04" db="EMBL/GenBank/DDBJ databases">
        <title>Draft genome sequence of Xylanibacillus composti strain K13.</title>
        <authorList>
            <person name="Uke A."/>
            <person name="Chhe C."/>
            <person name="Baramee S."/>
            <person name="Kosugi A."/>
        </authorList>
    </citation>
    <scope>NUCLEOTIDE SEQUENCE</scope>
    <source>
        <strain evidence="5">K13</strain>
    </source>
</reference>
<protein>
    <submittedName>
        <fullName evidence="5">AraC family transcriptional regulator</fullName>
    </submittedName>
</protein>
<dbReference type="Pfam" id="PF20240">
    <property type="entry name" value="DUF6597"/>
    <property type="match status" value="1"/>
</dbReference>
<organism evidence="5 6">
    <name type="scientific">Xylanibacillus composti</name>
    <dbReference type="NCBI Taxonomy" id="1572762"/>
    <lineage>
        <taxon>Bacteria</taxon>
        <taxon>Bacillati</taxon>
        <taxon>Bacillota</taxon>
        <taxon>Bacilli</taxon>
        <taxon>Bacillales</taxon>
        <taxon>Paenibacillaceae</taxon>
        <taxon>Xylanibacillus</taxon>
    </lineage>
</organism>
<evidence type="ECO:0000256" key="3">
    <source>
        <dbReference type="ARBA" id="ARBA00023163"/>
    </source>
</evidence>
<evidence type="ECO:0000313" key="5">
    <source>
        <dbReference type="EMBL" id="GIQ71348.1"/>
    </source>
</evidence>
<evidence type="ECO:0000313" key="6">
    <source>
        <dbReference type="Proteomes" id="UP000677918"/>
    </source>
</evidence>
<dbReference type="EMBL" id="BOVK01000081">
    <property type="protein sequence ID" value="GIQ71348.1"/>
    <property type="molecule type" value="Genomic_DNA"/>
</dbReference>